<sequence>MKVNRVLVLTNMYPHGESQKGIFVKEFVDTMNSSEKFELDVLSIDIYSKSYKNYIFSFIYLLNKIKSKKYNIINVHFGLSIIPVLMLLPFIRYQNIRIITTLHGSDLMGSRIVNLISNLAVLVSESTIVVSKEMCSFIFKSLREKAHVIPCGVDLSFTYSSRPNWNKKNVLNLIFPSDPARKEKKYSLFNDVVFKLEQSGIRVKVHIFKDLS</sequence>
<comment type="caution">
    <text evidence="3">The sequence shown here is derived from an EMBL/GenBank/DDBJ whole genome shotgun (WGS) entry which is preliminary data.</text>
</comment>
<organism evidence="3 4">
    <name type="scientific">Vibrio chagasii</name>
    <dbReference type="NCBI Taxonomy" id="170679"/>
    <lineage>
        <taxon>Bacteria</taxon>
        <taxon>Pseudomonadati</taxon>
        <taxon>Pseudomonadota</taxon>
        <taxon>Gammaproteobacteria</taxon>
        <taxon>Vibrionales</taxon>
        <taxon>Vibrionaceae</taxon>
        <taxon>Vibrio</taxon>
    </lineage>
</organism>
<accession>A0A7Y4DUA5</accession>
<dbReference type="SUPFAM" id="SSF53756">
    <property type="entry name" value="UDP-Glycosyltransferase/glycogen phosphorylase"/>
    <property type="match status" value="1"/>
</dbReference>
<feature type="transmembrane region" description="Helical" evidence="1">
    <location>
        <begin position="72"/>
        <end position="91"/>
    </location>
</feature>
<dbReference type="EMBL" id="VTXW01000046">
    <property type="protein sequence ID" value="NOH36356.1"/>
    <property type="molecule type" value="Genomic_DNA"/>
</dbReference>
<dbReference type="InterPro" id="IPR028098">
    <property type="entry name" value="Glyco_trans_4-like_N"/>
</dbReference>
<feature type="domain" description="Glycosyltransferase subfamily 4-like N-terminal" evidence="2">
    <location>
        <begin position="49"/>
        <end position="156"/>
    </location>
</feature>
<feature type="non-terminal residue" evidence="3">
    <location>
        <position position="212"/>
    </location>
</feature>
<reference evidence="3 4" key="1">
    <citation type="submission" date="2019-09" db="EMBL/GenBank/DDBJ databases">
        <title>Draft genome sequencing and comparative genomics of hatchery-associated Vibrios.</title>
        <authorList>
            <person name="Kehlet-Delgado H."/>
            <person name="Mueller R.S."/>
        </authorList>
    </citation>
    <scope>NUCLEOTIDE SEQUENCE [LARGE SCALE GENOMIC DNA]</scope>
    <source>
        <strain evidence="3 4">00-90-10</strain>
    </source>
</reference>
<dbReference type="GO" id="GO:0016757">
    <property type="term" value="F:glycosyltransferase activity"/>
    <property type="evidence" value="ECO:0007669"/>
    <property type="project" value="UniProtKB-ARBA"/>
</dbReference>
<proteinExistence type="predicted"/>
<dbReference type="Proteomes" id="UP000525336">
    <property type="component" value="Unassembled WGS sequence"/>
</dbReference>
<evidence type="ECO:0000259" key="2">
    <source>
        <dbReference type="Pfam" id="PF13439"/>
    </source>
</evidence>
<keyword evidence="1" id="KW-0472">Membrane</keyword>
<keyword evidence="1" id="KW-1133">Transmembrane helix</keyword>
<dbReference type="Pfam" id="PF13439">
    <property type="entry name" value="Glyco_transf_4"/>
    <property type="match status" value="1"/>
</dbReference>
<evidence type="ECO:0000256" key="1">
    <source>
        <dbReference type="SAM" id="Phobius"/>
    </source>
</evidence>
<dbReference type="RefSeq" id="WP_171369490.1">
    <property type="nucleotide sequence ID" value="NZ_VTXW01000046.1"/>
</dbReference>
<keyword evidence="1" id="KW-0812">Transmembrane</keyword>
<protein>
    <submittedName>
        <fullName evidence="3">Glycosyltransferase</fullName>
    </submittedName>
</protein>
<dbReference type="AlphaFoldDB" id="A0A7Y4DUA5"/>
<name>A0A7Y4DUA5_9VIBR</name>
<evidence type="ECO:0000313" key="3">
    <source>
        <dbReference type="EMBL" id="NOH36356.1"/>
    </source>
</evidence>
<gene>
    <name evidence="3" type="ORF">F0245_23945</name>
</gene>
<dbReference type="Gene3D" id="3.40.50.2000">
    <property type="entry name" value="Glycogen Phosphorylase B"/>
    <property type="match status" value="1"/>
</dbReference>
<keyword evidence="3" id="KW-0808">Transferase</keyword>
<evidence type="ECO:0000313" key="4">
    <source>
        <dbReference type="Proteomes" id="UP000525336"/>
    </source>
</evidence>